<gene>
    <name evidence="1" type="ORF">HYFRA_00004237</name>
</gene>
<dbReference type="AlphaFoldDB" id="A0A9N9KPW9"/>
<proteinExistence type="predicted"/>
<organism evidence="1 2">
    <name type="scientific">Hymenoscyphus fraxineus</name>
    <dbReference type="NCBI Taxonomy" id="746836"/>
    <lineage>
        <taxon>Eukaryota</taxon>
        <taxon>Fungi</taxon>
        <taxon>Dikarya</taxon>
        <taxon>Ascomycota</taxon>
        <taxon>Pezizomycotina</taxon>
        <taxon>Leotiomycetes</taxon>
        <taxon>Helotiales</taxon>
        <taxon>Helotiaceae</taxon>
        <taxon>Hymenoscyphus</taxon>
    </lineage>
</organism>
<keyword evidence="2" id="KW-1185">Reference proteome</keyword>
<comment type="caution">
    <text evidence="1">The sequence shown here is derived from an EMBL/GenBank/DDBJ whole genome shotgun (WGS) entry which is preliminary data.</text>
</comment>
<accession>A0A9N9KPW9</accession>
<dbReference type="EMBL" id="CAJVRL010000025">
    <property type="protein sequence ID" value="CAG8949907.1"/>
    <property type="molecule type" value="Genomic_DNA"/>
</dbReference>
<name>A0A9N9KPW9_9HELO</name>
<evidence type="ECO:0000313" key="2">
    <source>
        <dbReference type="Proteomes" id="UP000696280"/>
    </source>
</evidence>
<reference evidence="1" key="1">
    <citation type="submission" date="2021-07" db="EMBL/GenBank/DDBJ databases">
        <authorList>
            <person name="Durling M."/>
        </authorList>
    </citation>
    <scope>NUCLEOTIDE SEQUENCE</scope>
</reference>
<dbReference type="Proteomes" id="UP000696280">
    <property type="component" value="Unassembled WGS sequence"/>
</dbReference>
<sequence length="152" mass="16884">MVRYEYPCWVALSRHRPCSCFLQKGLSAGGDVASGQILQYRGRHINISTVRSIRDVPWCTVNLHGIEPSLHQLYISHGHQAISAAKGNKGGALISFSVFTKSIPARVPVASIQNTNARGPLRFPAYANPKFQGNFQYRHKKLKEDVVSGILR</sequence>
<protein>
    <submittedName>
        <fullName evidence="1">Uncharacterized protein</fullName>
    </submittedName>
</protein>
<evidence type="ECO:0000313" key="1">
    <source>
        <dbReference type="EMBL" id="CAG8949907.1"/>
    </source>
</evidence>